<evidence type="ECO:0000313" key="1">
    <source>
        <dbReference type="EMBL" id="EYF06564.1"/>
    </source>
</evidence>
<name>A0A017TBH6_9BACT</name>
<comment type="caution">
    <text evidence="1">The sequence shown here is derived from an EMBL/GenBank/DDBJ whole genome shotgun (WGS) entry which is preliminary data.</text>
</comment>
<protein>
    <submittedName>
        <fullName evidence="1">Uncharacterized protein</fullName>
    </submittedName>
</protein>
<sequence length="81" mass="9035">MRACESAFAWKTAVTLRPSIIVLPSHLHEREPERFSMLAREAGSRLVVLESEQLPLDQLARMFSSALYTPAPVRAHASSTD</sequence>
<gene>
    <name evidence="1" type="ORF">CAP_1694</name>
</gene>
<reference evidence="1 2" key="1">
    <citation type="submission" date="2013-05" db="EMBL/GenBank/DDBJ databases">
        <title>Genome assembly of Chondromyces apiculatus DSM 436.</title>
        <authorList>
            <person name="Sharma G."/>
            <person name="Khatri I."/>
            <person name="Kaur C."/>
            <person name="Mayilraj S."/>
            <person name="Subramanian S."/>
        </authorList>
    </citation>
    <scope>NUCLEOTIDE SEQUENCE [LARGE SCALE GENOMIC DNA]</scope>
    <source>
        <strain evidence="1 2">DSM 436</strain>
    </source>
</reference>
<dbReference type="Proteomes" id="UP000019678">
    <property type="component" value="Unassembled WGS sequence"/>
</dbReference>
<dbReference type="AlphaFoldDB" id="A0A017TBH6"/>
<dbReference type="EMBL" id="ASRX01000015">
    <property type="protein sequence ID" value="EYF06564.1"/>
    <property type="molecule type" value="Genomic_DNA"/>
</dbReference>
<accession>A0A017TBH6</accession>
<organism evidence="1 2">
    <name type="scientific">Chondromyces apiculatus DSM 436</name>
    <dbReference type="NCBI Taxonomy" id="1192034"/>
    <lineage>
        <taxon>Bacteria</taxon>
        <taxon>Pseudomonadati</taxon>
        <taxon>Myxococcota</taxon>
        <taxon>Polyangia</taxon>
        <taxon>Polyangiales</taxon>
        <taxon>Polyangiaceae</taxon>
        <taxon>Chondromyces</taxon>
    </lineage>
</organism>
<evidence type="ECO:0000313" key="2">
    <source>
        <dbReference type="Proteomes" id="UP000019678"/>
    </source>
</evidence>
<proteinExistence type="predicted"/>
<keyword evidence="2" id="KW-1185">Reference proteome</keyword>